<dbReference type="OMA" id="WGIDLAY"/>
<feature type="transmembrane region" description="Helical" evidence="5">
    <location>
        <begin position="345"/>
        <end position="366"/>
    </location>
</feature>
<dbReference type="VEuPathDB" id="AmoebaDB:EHI8A_244350"/>
<reference evidence="7 8" key="1">
    <citation type="submission" date="2016-05" db="EMBL/GenBank/DDBJ databases">
        <title>First whole genome sequencing of Entamoeba histolytica HM1:IMSS-clone-6.</title>
        <authorList>
            <person name="Mukherjee Avik.K."/>
            <person name="Izumyama S."/>
            <person name="Nakada-Tsukui K."/>
            <person name="Nozaki T."/>
        </authorList>
    </citation>
    <scope>NUCLEOTIDE SEQUENCE [LARGE SCALE GENOMIC DNA]</scope>
    <source>
        <strain evidence="7 8">HM1:IMSS clone 6</strain>
    </source>
</reference>
<evidence type="ECO:0000256" key="1">
    <source>
        <dbReference type="ARBA" id="ARBA00004141"/>
    </source>
</evidence>
<dbReference type="EMBL" id="BDEQ01000001">
    <property type="protein sequence ID" value="GAT98678.1"/>
    <property type="molecule type" value="Genomic_DNA"/>
</dbReference>
<feature type="transmembrane region" description="Helical" evidence="5">
    <location>
        <begin position="309"/>
        <end position="333"/>
    </location>
</feature>
<dbReference type="GO" id="GO:0015643">
    <property type="term" value="F:toxic substance binding"/>
    <property type="evidence" value="ECO:0007669"/>
    <property type="project" value="InterPro"/>
</dbReference>
<gene>
    <name evidence="7" type="ORF">CL6EHI_039820</name>
</gene>
<keyword evidence="3 5" id="KW-1133">Transmembrane helix</keyword>
<keyword evidence="2 5" id="KW-0812">Transmembrane</keyword>
<proteinExistence type="predicted"/>
<feature type="transmembrane region" description="Helical" evidence="5">
    <location>
        <begin position="386"/>
        <end position="409"/>
    </location>
</feature>
<dbReference type="PANTHER" id="PTHR31918">
    <property type="entry name" value="TRANSMEMBRANE PROTEIN 181"/>
    <property type="match status" value="1"/>
</dbReference>
<evidence type="ECO:0000313" key="7">
    <source>
        <dbReference type="EMBL" id="GAT98678.1"/>
    </source>
</evidence>
<dbReference type="Pfam" id="PF06664">
    <property type="entry name" value="WLS-like_TM"/>
    <property type="match status" value="1"/>
</dbReference>
<accession>A0A5K1V6G3</accession>
<protein>
    <recommendedName>
        <fullName evidence="6">Wntless-like transmembrane domain-containing protein</fullName>
    </recommendedName>
</protein>
<feature type="transmembrane region" description="Helical" evidence="5">
    <location>
        <begin position="415"/>
        <end position="437"/>
    </location>
</feature>
<dbReference type="Proteomes" id="UP000078387">
    <property type="component" value="Unassembled WGS sequence"/>
</dbReference>
<sequence length="490" mass="57145">MGIFDNKQTLLSSLDRKGLIIIGVIFSVLAVLLSILATVFTSTVIENSMDLWRCNNTEKFDSKQCMGYNAFNKEKEAIQYDKVKVHFGYFSRFNYEARISLSAEIKSEELTTQKTFIVPIHYFLGGYSDEEAMKNVDPELTETMNINFECSQKSCKSDFLLKFKADYHFYYFIFQTDNSYKDEIIMKPTLTLMTSNSFFTVTELFWRIAFVCVGSIQLMTFMYCMRTIPIKEWIFEQILTFTLMYILLLFNNPLALIEYQAHHWFFSLISSVVESFAISFFLFYILIIFDSLRKPINKMSTTTLWFKFIGVRVIFVGIIFITLCCFIFTQKVFDIKYLIAGTSNVVLIILGVIVLLIVLTYAFWLIFSLIRTFTERHKLGEKSRRVIGFSVFNIVIVFIFIIVLSILLFDGYDASSIYLASIVYFNLYCFAMALLMVKNDKQELSRRSKKFEISHPTEVSMEVNEYNDDDEIIIKEQPEEGILVDEQISL</sequence>
<comment type="subcellular location">
    <subcellularLocation>
        <location evidence="1">Membrane</location>
        <topology evidence="1">Multi-pass membrane protein</topology>
    </subcellularLocation>
</comment>
<evidence type="ECO:0000256" key="4">
    <source>
        <dbReference type="ARBA" id="ARBA00023136"/>
    </source>
</evidence>
<evidence type="ECO:0000259" key="6">
    <source>
        <dbReference type="Pfam" id="PF06664"/>
    </source>
</evidence>
<comment type="caution">
    <text evidence="7">The sequence shown here is derived from an EMBL/GenBank/DDBJ whole genome shotgun (WGS) entry which is preliminary data.</text>
</comment>
<keyword evidence="4 5" id="KW-0472">Membrane</keyword>
<dbReference type="VEuPathDB" id="AmoebaDB:KM1_309240"/>
<evidence type="ECO:0000313" key="8">
    <source>
        <dbReference type="Proteomes" id="UP000078387"/>
    </source>
</evidence>
<dbReference type="InterPro" id="IPR047843">
    <property type="entry name" value="WLS-like_TM"/>
</dbReference>
<name>A0A5K1V6G3_ENTHI</name>
<dbReference type="VEuPathDB" id="AmoebaDB:EHI_039820"/>
<dbReference type="InterPro" id="IPR040416">
    <property type="entry name" value="TMEM181"/>
</dbReference>
<organism evidence="7 8">
    <name type="scientific">Entamoeba histolytica</name>
    <dbReference type="NCBI Taxonomy" id="5759"/>
    <lineage>
        <taxon>Eukaryota</taxon>
        <taxon>Amoebozoa</taxon>
        <taxon>Evosea</taxon>
        <taxon>Archamoebae</taxon>
        <taxon>Mastigamoebida</taxon>
        <taxon>Entamoebidae</taxon>
        <taxon>Entamoeba</taxon>
    </lineage>
</organism>
<evidence type="ECO:0000256" key="5">
    <source>
        <dbReference type="SAM" id="Phobius"/>
    </source>
</evidence>
<feature type="transmembrane region" description="Helical" evidence="5">
    <location>
        <begin position="237"/>
        <end position="257"/>
    </location>
</feature>
<evidence type="ECO:0000256" key="2">
    <source>
        <dbReference type="ARBA" id="ARBA00022692"/>
    </source>
</evidence>
<dbReference type="VEuPathDB" id="AmoebaDB:EHI7A_205210"/>
<dbReference type="PANTHER" id="PTHR31918:SF1">
    <property type="entry name" value="TRANSMEMBRANE PROTEIN 181"/>
    <property type="match status" value="1"/>
</dbReference>
<feature type="transmembrane region" description="Helical" evidence="5">
    <location>
        <begin position="204"/>
        <end position="225"/>
    </location>
</feature>
<dbReference type="VEuPathDB" id="AmoebaDB:EHI5A_263210"/>
<dbReference type="AlphaFoldDB" id="A0A5K1V6G3"/>
<evidence type="ECO:0000256" key="3">
    <source>
        <dbReference type="ARBA" id="ARBA00022989"/>
    </source>
</evidence>
<feature type="transmembrane region" description="Helical" evidence="5">
    <location>
        <begin position="263"/>
        <end position="289"/>
    </location>
</feature>
<dbReference type="GO" id="GO:0016020">
    <property type="term" value="C:membrane"/>
    <property type="evidence" value="ECO:0007669"/>
    <property type="project" value="UniProtKB-SubCell"/>
</dbReference>
<feature type="domain" description="Wntless-like transmembrane" evidence="6">
    <location>
        <begin position="196"/>
        <end position="435"/>
    </location>
</feature>
<feature type="transmembrane region" description="Helical" evidence="5">
    <location>
        <begin position="20"/>
        <end position="40"/>
    </location>
</feature>